<evidence type="ECO:0000256" key="10">
    <source>
        <dbReference type="ARBA" id="ARBA00049360"/>
    </source>
</evidence>
<dbReference type="InterPro" id="IPR014001">
    <property type="entry name" value="Helicase_ATP-bd"/>
</dbReference>
<keyword evidence="16" id="KW-1185">Reference proteome</keyword>
<evidence type="ECO:0000313" key="15">
    <source>
        <dbReference type="EMBL" id="CAH1965704.1"/>
    </source>
</evidence>
<dbReference type="Gene3D" id="3.40.50.300">
    <property type="entry name" value="P-loop containing nucleotide triphosphate hydrolases"/>
    <property type="match status" value="2"/>
</dbReference>
<keyword evidence="7" id="KW-0238">DNA-binding</keyword>
<evidence type="ECO:0000256" key="9">
    <source>
        <dbReference type="ARBA" id="ARBA00034617"/>
    </source>
</evidence>
<evidence type="ECO:0000256" key="2">
    <source>
        <dbReference type="ARBA" id="ARBA00022723"/>
    </source>
</evidence>
<name>A0A9P0K3K7_ACAOB</name>
<dbReference type="PANTHER" id="PTHR13710">
    <property type="entry name" value="DNA HELICASE RECQ FAMILY MEMBER"/>
    <property type="match status" value="1"/>
</dbReference>
<dbReference type="GO" id="GO:0046872">
    <property type="term" value="F:metal ion binding"/>
    <property type="evidence" value="ECO:0007669"/>
    <property type="project" value="UniProtKB-KW"/>
</dbReference>
<accession>A0A9P0K3K7</accession>
<dbReference type="Gene3D" id="1.10.10.10">
    <property type="entry name" value="Winged helix-like DNA-binding domain superfamily/Winged helix DNA-binding domain"/>
    <property type="match status" value="1"/>
</dbReference>
<dbReference type="CDD" id="cd18015">
    <property type="entry name" value="DEXHc_RecQ1"/>
    <property type="match status" value="1"/>
</dbReference>
<evidence type="ECO:0000256" key="11">
    <source>
        <dbReference type="RuleBase" id="RU364117"/>
    </source>
</evidence>
<comment type="catalytic activity">
    <reaction evidence="10 11">
        <text>ATP + H2O = ADP + phosphate + H(+)</text>
        <dbReference type="Rhea" id="RHEA:13065"/>
        <dbReference type="ChEBI" id="CHEBI:15377"/>
        <dbReference type="ChEBI" id="CHEBI:15378"/>
        <dbReference type="ChEBI" id="CHEBI:30616"/>
        <dbReference type="ChEBI" id="CHEBI:43474"/>
        <dbReference type="ChEBI" id="CHEBI:456216"/>
    </reaction>
</comment>
<dbReference type="InterPro" id="IPR004589">
    <property type="entry name" value="DNA_helicase_ATP-dep_RecQ"/>
</dbReference>
<proteinExistence type="inferred from homology"/>
<dbReference type="AlphaFoldDB" id="A0A9P0K3K7"/>
<keyword evidence="12" id="KW-0175">Coiled coil</keyword>
<dbReference type="InterPro" id="IPR011545">
    <property type="entry name" value="DEAD/DEAH_box_helicase_dom"/>
</dbReference>
<evidence type="ECO:0000313" key="16">
    <source>
        <dbReference type="Proteomes" id="UP001152888"/>
    </source>
</evidence>
<gene>
    <name evidence="15" type="ORF">ACAOBT_LOCUS6472</name>
</gene>
<dbReference type="PANTHER" id="PTHR13710:SF105">
    <property type="entry name" value="ATP-DEPENDENT DNA HELICASE Q1"/>
    <property type="match status" value="1"/>
</dbReference>
<dbReference type="SMART" id="SM00487">
    <property type="entry name" value="DEXDc"/>
    <property type="match status" value="1"/>
</dbReference>
<protein>
    <recommendedName>
        <fullName evidence="11">ATP-dependent DNA helicase</fullName>
        <ecNumber evidence="11">5.6.2.4</ecNumber>
    </recommendedName>
</protein>
<evidence type="ECO:0000256" key="4">
    <source>
        <dbReference type="ARBA" id="ARBA00022801"/>
    </source>
</evidence>
<evidence type="ECO:0000259" key="13">
    <source>
        <dbReference type="PROSITE" id="PS51192"/>
    </source>
</evidence>
<dbReference type="GO" id="GO:0016787">
    <property type="term" value="F:hydrolase activity"/>
    <property type="evidence" value="ECO:0007669"/>
    <property type="project" value="UniProtKB-KW"/>
</dbReference>
<dbReference type="InterPro" id="IPR036388">
    <property type="entry name" value="WH-like_DNA-bd_sf"/>
</dbReference>
<dbReference type="EC" id="5.6.2.4" evidence="11"/>
<keyword evidence="8" id="KW-0413">Isomerase</keyword>
<dbReference type="GO" id="GO:0005737">
    <property type="term" value="C:cytoplasm"/>
    <property type="evidence" value="ECO:0007669"/>
    <property type="project" value="TreeGrafter"/>
</dbReference>
<keyword evidence="6 11" id="KW-0067">ATP-binding</keyword>
<organism evidence="15 16">
    <name type="scientific">Acanthoscelides obtectus</name>
    <name type="common">Bean weevil</name>
    <name type="synonym">Bruchus obtectus</name>
    <dbReference type="NCBI Taxonomy" id="200917"/>
    <lineage>
        <taxon>Eukaryota</taxon>
        <taxon>Metazoa</taxon>
        <taxon>Ecdysozoa</taxon>
        <taxon>Arthropoda</taxon>
        <taxon>Hexapoda</taxon>
        <taxon>Insecta</taxon>
        <taxon>Pterygota</taxon>
        <taxon>Neoptera</taxon>
        <taxon>Endopterygota</taxon>
        <taxon>Coleoptera</taxon>
        <taxon>Polyphaga</taxon>
        <taxon>Cucujiformia</taxon>
        <taxon>Chrysomeloidea</taxon>
        <taxon>Chrysomelidae</taxon>
        <taxon>Bruchinae</taxon>
        <taxon>Bruchini</taxon>
        <taxon>Acanthoscelides</taxon>
    </lineage>
</organism>
<feature type="domain" description="Helicase ATP-binding" evidence="13">
    <location>
        <begin position="91"/>
        <end position="266"/>
    </location>
</feature>
<comment type="similarity">
    <text evidence="1 11">Belongs to the helicase family. RecQ subfamily.</text>
</comment>
<keyword evidence="11" id="KW-0539">Nucleus</keyword>
<evidence type="ECO:0000259" key="14">
    <source>
        <dbReference type="PROSITE" id="PS51194"/>
    </source>
</evidence>
<comment type="catalytic activity">
    <reaction evidence="9 11">
        <text>Couples ATP hydrolysis with the unwinding of duplex DNA by translocating in the 3'-5' direction.</text>
        <dbReference type="EC" id="5.6.2.4"/>
    </reaction>
</comment>
<keyword evidence="4 11" id="KW-0378">Hydrolase</keyword>
<keyword evidence="3 11" id="KW-0547">Nucleotide-binding</keyword>
<evidence type="ECO:0000256" key="3">
    <source>
        <dbReference type="ARBA" id="ARBA00022741"/>
    </source>
</evidence>
<dbReference type="PROSITE" id="PS51194">
    <property type="entry name" value="HELICASE_CTER"/>
    <property type="match status" value="1"/>
</dbReference>
<dbReference type="GO" id="GO:0000724">
    <property type="term" value="P:double-strand break repair via homologous recombination"/>
    <property type="evidence" value="ECO:0007669"/>
    <property type="project" value="TreeGrafter"/>
</dbReference>
<dbReference type="GO" id="GO:0005634">
    <property type="term" value="C:nucleus"/>
    <property type="evidence" value="ECO:0007669"/>
    <property type="project" value="UniProtKB-SubCell"/>
</dbReference>
<dbReference type="NCBIfam" id="TIGR00614">
    <property type="entry name" value="recQ_fam"/>
    <property type="match status" value="1"/>
</dbReference>
<dbReference type="Pfam" id="PF00271">
    <property type="entry name" value="Helicase_C"/>
    <property type="match status" value="1"/>
</dbReference>
<evidence type="ECO:0000256" key="5">
    <source>
        <dbReference type="ARBA" id="ARBA00022806"/>
    </source>
</evidence>
<dbReference type="SMART" id="SM00490">
    <property type="entry name" value="HELICc"/>
    <property type="match status" value="1"/>
</dbReference>
<dbReference type="SUPFAM" id="SSF52540">
    <property type="entry name" value="P-loop containing nucleoside triphosphate hydrolases"/>
    <property type="match status" value="1"/>
</dbReference>
<sequence>MDDDEYIQRINKIERTIKDLQDQQRKIANKIKILTAEKEELQNQRGLDRIRKRKDHGEWVEKKFPWSDKLEKVLRETFKFEKFRSKQLAAINATLSKKDVLLLMPTGGGKSLVYQLPALVNNKMTLVVSPLISLIEDQLMTLKKLGIEAATLNASSSKEEKKKVHDALGKGPSNLKLLYVTPEWVAKSKLFMTYLQKCFDKGGLDRIVIDEVHCCSTWGHDFRPEYNHLGFFKTMFSGVPILGLTATATMNIMVDIQNMLSLQEALIITAPFNRPNLFYKVINKPSDKHECINIIEDIMMKKYKDQSGIIYTSTIKECEDLNNLLRERGVSVQLYHAQLESEAKKKIQERWMNNKYQAIIATIAFGMGIDKPDVRFVIHYTIPKSMEGYYQESGRAGRDGNKSSCILLFALSDFLRNVSMASSKVEEKNTKDILGYCIEVKRCRRAVIAEHFEDTWRETDCSKMCDNCKSPKNIQCYNVAPALKDISAIIEAASQKETKLTLMKLISAWFQIGTKELRLSGMKVPPCTREQAEHIVAFLIYKEFLSIDKGYTMYTTIAYIQNGVIKPEDTISMPYGRELGYRKLTDLTEKSSADEGPPSKKLKV</sequence>
<evidence type="ECO:0000256" key="8">
    <source>
        <dbReference type="ARBA" id="ARBA00023235"/>
    </source>
</evidence>
<comment type="caution">
    <text evidence="15">The sequence shown here is derived from an EMBL/GenBank/DDBJ whole genome shotgun (WGS) entry which is preliminary data.</text>
</comment>
<dbReference type="GO" id="GO:0005524">
    <property type="term" value="F:ATP binding"/>
    <property type="evidence" value="ECO:0007669"/>
    <property type="project" value="UniProtKB-KW"/>
</dbReference>
<evidence type="ECO:0000256" key="1">
    <source>
        <dbReference type="ARBA" id="ARBA00005446"/>
    </source>
</evidence>
<dbReference type="Pfam" id="PF00270">
    <property type="entry name" value="DEAD"/>
    <property type="match status" value="1"/>
</dbReference>
<dbReference type="GO" id="GO:0043138">
    <property type="term" value="F:3'-5' DNA helicase activity"/>
    <property type="evidence" value="ECO:0007669"/>
    <property type="project" value="UniProtKB-EC"/>
</dbReference>
<dbReference type="EMBL" id="CAKOFQ010006728">
    <property type="protein sequence ID" value="CAH1965704.1"/>
    <property type="molecule type" value="Genomic_DNA"/>
</dbReference>
<dbReference type="GO" id="GO:0009378">
    <property type="term" value="F:four-way junction helicase activity"/>
    <property type="evidence" value="ECO:0007669"/>
    <property type="project" value="TreeGrafter"/>
</dbReference>
<dbReference type="GO" id="GO:0003677">
    <property type="term" value="F:DNA binding"/>
    <property type="evidence" value="ECO:0007669"/>
    <property type="project" value="UniProtKB-KW"/>
</dbReference>
<dbReference type="InterPro" id="IPR027417">
    <property type="entry name" value="P-loop_NTPase"/>
</dbReference>
<dbReference type="OrthoDB" id="10261556at2759"/>
<dbReference type="PROSITE" id="PS51192">
    <property type="entry name" value="HELICASE_ATP_BIND_1"/>
    <property type="match status" value="1"/>
</dbReference>
<evidence type="ECO:0000256" key="6">
    <source>
        <dbReference type="ARBA" id="ARBA00022840"/>
    </source>
</evidence>
<evidence type="ECO:0000256" key="12">
    <source>
        <dbReference type="SAM" id="Coils"/>
    </source>
</evidence>
<dbReference type="InterPro" id="IPR032284">
    <property type="entry name" value="RecQ_Zn-bd"/>
</dbReference>
<dbReference type="GO" id="GO:0005694">
    <property type="term" value="C:chromosome"/>
    <property type="evidence" value="ECO:0007669"/>
    <property type="project" value="TreeGrafter"/>
</dbReference>
<keyword evidence="2" id="KW-0479">Metal-binding</keyword>
<dbReference type="FunFam" id="3.40.50.300:FF:001544">
    <property type="entry name" value="ATP-dependent DNA helicase"/>
    <property type="match status" value="1"/>
</dbReference>
<dbReference type="CDD" id="cd18794">
    <property type="entry name" value="SF2_C_RecQ"/>
    <property type="match status" value="1"/>
</dbReference>
<comment type="subcellular location">
    <subcellularLocation>
        <location evidence="11">Nucleus</location>
    </subcellularLocation>
</comment>
<keyword evidence="5 11" id="KW-0347">Helicase</keyword>
<dbReference type="Proteomes" id="UP001152888">
    <property type="component" value="Unassembled WGS sequence"/>
</dbReference>
<evidence type="ECO:0000256" key="7">
    <source>
        <dbReference type="ARBA" id="ARBA00023125"/>
    </source>
</evidence>
<feature type="domain" description="Helicase C-terminal" evidence="14">
    <location>
        <begin position="294"/>
        <end position="436"/>
    </location>
</feature>
<dbReference type="FunFam" id="3.40.50.300:FF:001975">
    <property type="entry name" value="ATP-dependent DNA helicase"/>
    <property type="match status" value="1"/>
</dbReference>
<dbReference type="Pfam" id="PF16124">
    <property type="entry name" value="RecQ_Zn_bind"/>
    <property type="match status" value="1"/>
</dbReference>
<feature type="coiled-coil region" evidence="12">
    <location>
        <begin position="3"/>
        <end position="44"/>
    </location>
</feature>
<reference evidence="15" key="1">
    <citation type="submission" date="2022-03" db="EMBL/GenBank/DDBJ databases">
        <authorList>
            <person name="Sayadi A."/>
        </authorList>
    </citation>
    <scope>NUCLEOTIDE SEQUENCE</scope>
</reference>
<dbReference type="InterPro" id="IPR001650">
    <property type="entry name" value="Helicase_C-like"/>
</dbReference>